<evidence type="ECO:0000313" key="1">
    <source>
        <dbReference type="EMBL" id="KAJ5593600.1"/>
    </source>
</evidence>
<comment type="caution">
    <text evidence="1">The sequence shown here is derived from an EMBL/GenBank/DDBJ whole genome shotgun (WGS) entry which is preliminary data.</text>
</comment>
<sequence>MAPLEFLGEVHGYKYDESADDGSWLSPLCLYFVLSVDPSGRFETRKAFTQEIDKNYNIDISCKPLRAARSLLGRGPNPNTEGFKYNPALQAAAGRESVERCKYFWVEVLRLMPKEVTMVPSALTGATRYGNLVIVNWFINAK</sequence>
<gene>
    <name evidence="1" type="ORF">N7537_010504</name>
</gene>
<dbReference type="EMBL" id="JAQJAE010000005">
    <property type="protein sequence ID" value="KAJ5593600.1"/>
    <property type="molecule type" value="Genomic_DNA"/>
</dbReference>
<reference evidence="1" key="2">
    <citation type="submission" date="2023-01" db="EMBL/GenBank/DDBJ databases">
        <authorList>
            <person name="Petersen C."/>
        </authorList>
    </citation>
    <scope>NUCLEOTIDE SEQUENCE</scope>
    <source>
        <strain evidence="1">IBT 12815</strain>
    </source>
</reference>
<reference evidence="1" key="1">
    <citation type="journal article" date="2023" name="IMA Fungus">
        <title>Comparative genomic study of the Penicillium genus elucidates a diverse pangenome and 15 lateral gene transfer events.</title>
        <authorList>
            <person name="Petersen C."/>
            <person name="Sorensen T."/>
            <person name="Nielsen M.R."/>
            <person name="Sondergaard T.E."/>
            <person name="Sorensen J.L."/>
            <person name="Fitzpatrick D.A."/>
            <person name="Frisvad J.C."/>
            <person name="Nielsen K.L."/>
        </authorList>
    </citation>
    <scope>NUCLEOTIDE SEQUENCE</scope>
    <source>
        <strain evidence="1">IBT 12815</strain>
    </source>
</reference>
<name>A0AAD6DUR7_9EURO</name>
<dbReference type="AlphaFoldDB" id="A0AAD6DUR7"/>
<proteinExistence type="predicted"/>
<keyword evidence="2" id="KW-1185">Reference proteome</keyword>
<dbReference type="Proteomes" id="UP001213799">
    <property type="component" value="Unassembled WGS sequence"/>
</dbReference>
<accession>A0AAD6DUR7</accession>
<dbReference type="RefSeq" id="XP_056750226.1">
    <property type="nucleotide sequence ID" value="XM_056901558.1"/>
</dbReference>
<evidence type="ECO:0000313" key="2">
    <source>
        <dbReference type="Proteomes" id="UP001213799"/>
    </source>
</evidence>
<protein>
    <submittedName>
        <fullName evidence="1">Uncharacterized protein</fullName>
    </submittedName>
</protein>
<organism evidence="1 2">
    <name type="scientific">Penicillium hordei</name>
    <dbReference type="NCBI Taxonomy" id="40994"/>
    <lineage>
        <taxon>Eukaryota</taxon>
        <taxon>Fungi</taxon>
        <taxon>Dikarya</taxon>
        <taxon>Ascomycota</taxon>
        <taxon>Pezizomycotina</taxon>
        <taxon>Eurotiomycetes</taxon>
        <taxon>Eurotiomycetidae</taxon>
        <taxon>Eurotiales</taxon>
        <taxon>Aspergillaceae</taxon>
        <taxon>Penicillium</taxon>
    </lineage>
</organism>
<dbReference type="GeneID" id="81591800"/>